<gene>
    <name evidence="1" type="primary">MSH4_3</name>
    <name evidence="1" type="ORF">MHBO_004161</name>
</gene>
<keyword evidence="2" id="KW-1185">Reference proteome</keyword>
<accession>A0ABV2ATC4</accession>
<organism evidence="1 2">
    <name type="scientific">Bonamia ostreae</name>
    <dbReference type="NCBI Taxonomy" id="126728"/>
    <lineage>
        <taxon>Eukaryota</taxon>
        <taxon>Sar</taxon>
        <taxon>Rhizaria</taxon>
        <taxon>Endomyxa</taxon>
        <taxon>Ascetosporea</taxon>
        <taxon>Haplosporida</taxon>
        <taxon>Bonamia</taxon>
    </lineage>
</organism>
<evidence type="ECO:0000313" key="2">
    <source>
        <dbReference type="Proteomes" id="UP001439008"/>
    </source>
</evidence>
<proteinExistence type="predicted"/>
<protein>
    <submittedName>
        <fullName evidence="1">MutS protein msh4</fullName>
        <ecNumber evidence="1">6.5.1.3</ecNumber>
    </submittedName>
</protein>
<dbReference type="Proteomes" id="UP001439008">
    <property type="component" value="Unassembled WGS sequence"/>
</dbReference>
<dbReference type="GO" id="GO:0003972">
    <property type="term" value="F:RNA ligase (ATP) activity"/>
    <property type="evidence" value="ECO:0007669"/>
    <property type="project" value="UniProtKB-EC"/>
</dbReference>
<keyword evidence="1" id="KW-0436">Ligase</keyword>
<dbReference type="EMBL" id="JBDODL010003311">
    <property type="protein sequence ID" value="MES1922642.1"/>
    <property type="molecule type" value="Genomic_DNA"/>
</dbReference>
<reference evidence="1 2" key="1">
    <citation type="journal article" date="2024" name="BMC Biol.">
        <title>Comparative genomics of Ascetosporea gives new insight into the evolutionary basis for animal parasitism in Rhizaria.</title>
        <authorList>
            <person name="Hiltunen Thoren M."/>
            <person name="Onut-Brannstrom I."/>
            <person name="Alfjorden A."/>
            <person name="Peckova H."/>
            <person name="Swords F."/>
            <person name="Hooper C."/>
            <person name="Holzer A.S."/>
            <person name="Bass D."/>
            <person name="Burki F."/>
        </authorList>
    </citation>
    <scope>NUCLEOTIDE SEQUENCE [LARGE SCALE GENOMIC DNA]</scope>
    <source>
        <strain evidence="1">20-A016</strain>
    </source>
</reference>
<dbReference type="EC" id="6.5.1.3" evidence="1"/>
<name>A0ABV2ATC4_9EUKA</name>
<dbReference type="Gene3D" id="3.30.420.110">
    <property type="entry name" value="MutS, connector domain"/>
    <property type="match status" value="1"/>
</dbReference>
<evidence type="ECO:0000313" key="1">
    <source>
        <dbReference type="EMBL" id="MES1922642.1"/>
    </source>
</evidence>
<dbReference type="InterPro" id="IPR036678">
    <property type="entry name" value="MutS_con_dom_sf"/>
</dbReference>
<comment type="caution">
    <text evidence="1">The sequence shown here is derived from an EMBL/GenBank/DDBJ whole genome shotgun (WGS) entry which is preliminary data.</text>
</comment>
<sequence>MNKTKIDRSEVGFAAMNTQSTELAMYQFRDTNSYHRTFSLLFQYDPVEVLNSKEKILVPDLAQNTVLKHKISKNFNFSQVKAIQRKYFGEDAGIRLLKSVCTLQSISRTSLDSSMFTKT</sequence>